<evidence type="ECO:0000313" key="2">
    <source>
        <dbReference type="Proteomes" id="UP000250123"/>
    </source>
</evidence>
<evidence type="ECO:0000313" key="1">
    <source>
        <dbReference type="EMBL" id="SQH74205.1"/>
    </source>
</evidence>
<dbReference type="EMBL" id="LS483452">
    <property type="protein sequence ID" value="SQH74205.1"/>
    <property type="molecule type" value="Genomic_DNA"/>
</dbReference>
<protein>
    <submittedName>
        <fullName evidence="1">Uncharacterized protein</fullName>
    </submittedName>
</protein>
<proteinExistence type="predicted"/>
<name>A0A330LWG5_9GAMM</name>
<organism evidence="1 2">
    <name type="scientific">Shewanella benthica</name>
    <dbReference type="NCBI Taxonomy" id="43661"/>
    <lineage>
        <taxon>Bacteria</taxon>
        <taxon>Pseudomonadati</taxon>
        <taxon>Pseudomonadota</taxon>
        <taxon>Gammaproteobacteria</taxon>
        <taxon>Alteromonadales</taxon>
        <taxon>Shewanellaceae</taxon>
        <taxon>Shewanella</taxon>
    </lineage>
</organism>
<gene>
    <name evidence="1" type="ORF">SHEWBE_0209</name>
</gene>
<dbReference type="Proteomes" id="UP000250123">
    <property type="component" value="Chromosome SHEWBE"/>
</dbReference>
<sequence>MPLSAKASVKAVEVEISQDTVSSLGLKPDTTKLDMLLRFYPR</sequence>
<reference evidence="2" key="1">
    <citation type="submission" date="2018-06" db="EMBL/GenBank/DDBJ databases">
        <authorList>
            <person name="Cea G.-C."/>
            <person name="William W."/>
        </authorList>
    </citation>
    <scope>NUCLEOTIDE SEQUENCE [LARGE SCALE GENOMIC DNA]</scope>
    <source>
        <strain evidence="2">DB21MT-2</strain>
    </source>
</reference>
<dbReference type="KEGG" id="sbk:SHEWBE_0209"/>
<accession>A0A330LWG5</accession>
<dbReference type="AlphaFoldDB" id="A0A330LWG5"/>